<dbReference type="Proteomes" id="UP000062768">
    <property type="component" value="Chromosome I"/>
</dbReference>
<dbReference type="CDD" id="cd22909">
    <property type="entry name" value="HFD_archaea_histone-like"/>
    <property type="match status" value="1"/>
</dbReference>
<dbReference type="PATRIC" id="fig|2162.10.peg.849"/>
<dbReference type="NCBIfam" id="NF043032">
    <property type="entry name" value="archaea_histone"/>
    <property type="match status" value="1"/>
</dbReference>
<evidence type="ECO:0000313" key="12">
    <source>
        <dbReference type="Proteomes" id="UP000029661"/>
    </source>
</evidence>
<proteinExistence type="inferred from homology"/>
<name>A0A089ZI94_METFO</name>
<dbReference type="Gene3D" id="1.10.20.10">
    <property type="entry name" value="Histone, subunit A"/>
    <property type="match status" value="1"/>
</dbReference>
<evidence type="ECO:0000256" key="1">
    <source>
        <dbReference type="ARBA" id="ARBA00004286"/>
    </source>
</evidence>
<keyword evidence="6" id="KW-0238">DNA-binding</keyword>
<reference evidence="10" key="2">
    <citation type="submission" date="2014-08" db="EMBL/GenBank/DDBJ databases">
        <authorList>
            <person name="Wibberg D."/>
        </authorList>
    </citation>
    <scope>NUCLEOTIDE SEQUENCE</scope>
</reference>
<sequence>MLSTMADYCMKTDIFKYYRVIAKLGGENMAELPIAPVGRIIKNAGAQRISDDAKEALAKALEENGEELAKKAVELAKHAGRKTVKAEDIEMAVKSA</sequence>
<keyword evidence="13" id="KW-1185">Reference proteome</keyword>
<gene>
    <name evidence="9" type="primary">hfoA2</name>
    <name evidence="9" type="ORF">BRM9_1489</name>
    <name evidence="10" type="ORF">DSM1535_2181</name>
    <name evidence="11" type="ORF">MB9_0817</name>
</gene>
<evidence type="ECO:0000313" key="13">
    <source>
        <dbReference type="Proteomes" id="UP000062768"/>
    </source>
</evidence>
<dbReference type="InterPro" id="IPR050947">
    <property type="entry name" value="Archaeal_histone_HMF"/>
</dbReference>
<feature type="domain" description="Transcription factor CBF/NF-Y/archaeal histone" evidence="8">
    <location>
        <begin position="30"/>
        <end position="93"/>
    </location>
</feature>
<evidence type="ECO:0000259" key="8">
    <source>
        <dbReference type="Pfam" id="PF00808"/>
    </source>
</evidence>
<dbReference type="GO" id="GO:0005737">
    <property type="term" value="C:cytoplasm"/>
    <property type="evidence" value="ECO:0007669"/>
    <property type="project" value="UniProtKB-SubCell"/>
</dbReference>
<dbReference type="SUPFAM" id="SSF47113">
    <property type="entry name" value="Histone-fold"/>
    <property type="match status" value="1"/>
</dbReference>
<feature type="coiled-coil region" evidence="7">
    <location>
        <begin position="43"/>
        <end position="78"/>
    </location>
</feature>
<evidence type="ECO:0000313" key="9">
    <source>
        <dbReference type="EMBL" id="AIS32303.1"/>
    </source>
</evidence>
<dbReference type="PANTHER" id="PTHR47828">
    <property type="entry name" value="ARCHAEAL HISTONE A"/>
    <property type="match status" value="1"/>
</dbReference>
<keyword evidence="7" id="KW-0175">Coiled coil</keyword>
<dbReference type="GO" id="GO:0046982">
    <property type="term" value="F:protein heterodimerization activity"/>
    <property type="evidence" value="ECO:0007669"/>
    <property type="project" value="InterPro"/>
</dbReference>
<reference evidence="11" key="3">
    <citation type="submission" date="2014-09" db="EMBL/GenBank/DDBJ databases">
        <authorList>
            <person name="Bishop-Lilly K.A."/>
            <person name="Broomall S.M."/>
            <person name="Chain P.S."/>
            <person name="Chertkov O."/>
            <person name="Coyne S.R."/>
            <person name="Daligault H.E."/>
            <person name="Davenport K.W."/>
            <person name="Erkkila T."/>
            <person name="Frey K.G."/>
            <person name="Gibbons H.S."/>
            <person name="Gu W."/>
            <person name="Jaissle J."/>
            <person name="Johnson S.L."/>
            <person name="Koroleva G.I."/>
            <person name="Ladner J.T."/>
            <person name="Lo C.-C."/>
            <person name="Minogue T.D."/>
            <person name="Munk C."/>
            <person name="Palacios G.F."/>
            <person name="Redden C.L."/>
            <person name="Rosenzweig C.N."/>
            <person name="Scholz M.B."/>
            <person name="Teshima H."/>
            <person name="Xu Y."/>
        </authorList>
    </citation>
    <scope>NUCLEOTIDE SEQUENCE</scope>
    <source>
        <strain evidence="11">Mb9</strain>
    </source>
</reference>
<dbReference type="InterPro" id="IPR003958">
    <property type="entry name" value="CBFA_NFYB_domain"/>
</dbReference>
<evidence type="ECO:0000256" key="3">
    <source>
        <dbReference type="ARBA" id="ARBA00008264"/>
    </source>
</evidence>
<evidence type="ECO:0000256" key="4">
    <source>
        <dbReference type="ARBA" id="ARBA00022454"/>
    </source>
</evidence>
<dbReference type="InterPro" id="IPR050004">
    <property type="entry name" value="HmfB-like"/>
</dbReference>
<evidence type="ECO:0000256" key="6">
    <source>
        <dbReference type="ARBA" id="ARBA00023125"/>
    </source>
</evidence>
<accession>A0A089ZI94</accession>
<keyword evidence="4" id="KW-0158">Chromosome</keyword>
<dbReference type="GO" id="GO:0003677">
    <property type="term" value="F:DNA binding"/>
    <property type="evidence" value="ECO:0007669"/>
    <property type="project" value="UniProtKB-KW"/>
</dbReference>
<dbReference type="PANTHER" id="PTHR47828:SF1">
    <property type="entry name" value="ARCHAEAL HISTONE A"/>
    <property type="match status" value="1"/>
</dbReference>
<dbReference type="Proteomes" id="UP000029661">
    <property type="component" value="Chromosome"/>
</dbReference>
<evidence type="ECO:0000313" key="11">
    <source>
        <dbReference type="EMBL" id="CEL24458.1"/>
    </source>
</evidence>
<dbReference type="Pfam" id="PF00808">
    <property type="entry name" value="CBFD_NFYB_HMF"/>
    <property type="match status" value="1"/>
</dbReference>
<evidence type="ECO:0000256" key="2">
    <source>
        <dbReference type="ARBA" id="ARBA00004496"/>
    </source>
</evidence>
<comment type="similarity">
    <text evidence="3">Belongs to the archaeal histone HMF family.</text>
</comment>
<dbReference type="KEGG" id="mfi:DSM1535_2181"/>
<evidence type="ECO:0000256" key="7">
    <source>
        <dbReference type="SAM" id="Coils"/>
    </source>
</evidence>
<keyword evidence="5" id="KW-0963">Cytoplasm</keyword>
<evidence type="ECO:0000313" key="10">
    <source>
        <dbReference type="EMBL" id="CEA14503.1"/>
    </source>
</evidence>
<dbReference type="GO" id="GO:0005694">
    <property type="term" value="C:chromosome"/>
    <property type="evidence" value="ECO:0007669"/>
    <property type="project" value="UniProtKB-SubCell"/>
</dbReference>
<protein>
    <submittedName>
        <fullName evidence="9">Archaeal histone A2 HfoA2</fullName>
    </submittedName>
</protein>
<dbReference type="AlphaFoldDB" id="A0A089ZI94"/>
<comment type="subcellular location">
    <subcellularLocation>
        <location evidence="1">Chromosome</location>
    </subcellularLocation>
    <subcellularLocation>
        <location evidence="2">Cytoplasm</location>
    </subcellularLocation>
</comment>
<dbReference type="EMBL" id="LN515531">
    <property type="protein sequence ID" value="CEA14503.1"/>
    <property type="molecule type" value="Genomic_DNA"/>
</dbReference>
<dbReference type="EMBL" id="LN734822">
    <property type="protein sequence ID" value="CEL24458.1"/>
    <property type="molecule type" value="Genomic_DNA"/>
</dbReference>
<evidence type="ECO:0000256" key="5">
    <source>
        <dbReference type="ARBA" id="ARBA00022490"/>
    </source>
</evidence>
<dbReference type="InterPro" id="IPR009072">
    <property type="entry name" value="Histone-fold"/>
</dbReference>
<reference evidence="9" key="1">
    <citation type="submission" date="2013-12" db="EMBL/GenBank/DDBJ databases">
        <title>The complete genome sequence of Methanobacterium sp. BRM9.</title>
        <authorList>
            <consortium name="Pastoral Greenhouse Gas Research Consortium"/>
            <person name="Kelly W.J."/>
            <person name="Leahy S.C."/>
            <person name="Perry R."/>
            <person name="Li D."/>
            <person name="Altermann E."/>
            <person name="Lambie S.C."/>
            <person name="Attwood G.T."/>
        </authorList>
    </citation>
    <scope>NUCLEOTIDE SEQUENCE [LARGE SCALE GENOMIC DNA]</scope>
    <source>
        <strain evidence="9">BRM9</strain>
    </source>
</reference>
<dbReference type="EMBL" id="CP006933">
    <property type="protein sequence ID" value="AIS32303.1"/>
    <property type="molecule type" value="Genomic_DNA"/>
</dbReference>
<dbReference type="KEGG" id="mfc:BRM9_1489"/>
<organism evidence="9 12">
    <name type="scientific">Methanobacterium formicicum</name>
    <dbReference type="NCBI Taxonomy" id="2162"/>
    <lineage>
        <taxon>Archaea</taxon>
        <taxon>Methanobacteriati</taxon>
        <taxon>Methanobacteriota</taxon>
        <taxon>Methanomada group</taxon>
        <taxon>Methanobacteria</taxon>
        <taxon>Methanobacteriales</taxon>
        <taxon>Methanobacteriaceae</taxon>
        <taxon>Methanobacterium</taxon>
    </lineage>
</organism>